<keyword evidence="4" id="KW-1185">Reference proteome</keyword>
<feature type="region of interest" description="Disordered" evidence="2">
    <location>
        <begin position="1"/>
        <end position="29"/>
    </location>
</feature>
<proteinExistence type="predicted"/>
<feature type="coiled-coil region" evidence="1">
    <location>
        <begin position="152"/>
        <end position="179"/>
    </location>
</feature>
<feature type="coiled-coil region" evidence="1">
    <location>
        <begin position="49"/>
        <end position="111"/>
    </location>
</feature>
<evidence type="ECO:0000313" key="3">
    <source>
        <dbReference type="EMBL" id="CAK8997048.1"/>
    </source>
</evidence>
<dbReference type="Proteomes" id="UP001642484">
    <property type="component" value="Unassembled WGS sequence"/>
</dbReference>
<accession>A0ABP0I3A4</accession>
<reference evidence="3 4" key="1">
    <citation type="submission" date="2024-02" db="EMBL/GenBank/DDBJ databases">
        <authorList>
            <person name="Chen Y."/>
            <person name="Shah S."/>
            <person name="Dougan E. K."/>
            <person name="Thang M."/>
            <person name="Chan C."/>
        </authorList>
    </citation>
    <scope>NUCLEOTIDE SEQUENCE [LARGE SCALE GENOMIC DNA]</scope>
</reference>
<evidence type="ECO:0000313" key="4">
    <source>
        <dbReference type="Proteomes" id="UP001642484"/>
    </source>
</evidence>
<keyword evidence="1" id="KW-0175">Coiled coil</keyword>
<protein>
    <submittedName>
        <fullName evidence="3">Uncharacterized protein</fullName>
    </submittedName>
</protein>
<evidence type="ECO:0000256" key="1">
    <source>
        <dbReference type="SAM" id="Coils"/>
    </source>
</evidence>
<comment type="caution">
    <text evidence="3">The sequence shown here is derived from an EMBL/GenBank/DDBJ whole genome shotgun (WGS) entry which is preliminary data.</text>
</comment>
<sequence>MAGSTSFEGALSLGSPASGFARETRQAASPPVLLGRQLQAIASADKVLTERLHEEVFSLESKVSQAKKEMATATLQAESARESQARLSELQRQLERQIREHREHLSKVAQERRRLLDITCHGSTGEATAQRQWLEEALNDERRCLQETREANGFLDSSLHALRAEMADLQQERAQIMAEAQQLLPHEAPFPSVDGSTKSGWPLGVMGAGSTYEFLVSFKTQDPSGHDGKLLKRRAHVEPTGTGEHCF</sequence>
<dbReference type="EMBL" id="CAXAMN010001958">
    <property type="protein sequence ID" value="CAK8997048.1"/>
    <property type="molecule type" value="Genomic_DNA"/>
</dbReference>
<gene>
    <name evidence="3" type="ORF">CCMP2556_LOCUS4695</name>
</gene>
<name>A0ABP0I3A4_9DINO</name>
<organism evidence="3 4">
    <name type="scientific">Durusdinium trenchii</name>
    <dbReference type="NCBI Taxonomy" id="1381693"/>
    <lineage>
        <taxon>Eukaryota</taxon>
        <taxon>Sar</taxon>
        <taxon>Alveolata</taxon>
        <taxon>Dinophyceae</taxon>
        <taxon>Suessiales</taxon>
        <taxon>Symbiodiniaceae</taxon>
        <taxon>Durusdinium</taxon>
    </lineage>
</organism>
<evidence type="ECO:0000256" key="2">
    <source>
        <dbReference type="SAM" id="MobiDB-lite"/>
    </source>
</evidence>